<dbReference type="GO" id="GO:0000976">
    <property type="term" value="F:transcription cis-regulatory region binding"/>
    <property type="evidence" value="ECO:0007669"/>
    <property type="project" value="TreeGrafter"/>
</dbReference>
<protein>
    <submittedName>
        <fullName evidence="6">Protein containing Signal transduction response regulator</fullName>
    </submittedName>
</protein>
<name>T1BLV0_9ZZZZ</name>
<dbReference type="InterPro" id="IPR036388">
    <property type="entry name" value="WH-like_DNA-bd_sf"/>
</dbReference>
<feature type="domain" description="OmpR/PhoB-type" evidence="5">
    <location>
        <begin position="1"/>
        <end position="89"/>
    </location>
</feature>
<evidence type="ECO:0000256" key="3">
    <source>
        <dbReference type="ARBA" id="ARBA00023125"/>
    </source>
</evidence>
<organism evidence="6">
    <name type="scientific">mine drainage metagenome</name>
    <dbReference type="NCBI Taxonomy" id="410659"/>
    <lineage>
        <taxon>unclassified sequences</taxon>
        <taxon>metagenomes</taxon>
        <taxon>ecological metagenomes</taxon>
    </lineage>
</organism>
<dbReference type="SMART" id="SM00862">
    <property type="entry name" value="Trans_reg_C"/>
    <property type="match status" value="1"/>
</dbReference>
<keyword evidence="1" id="KW-0597">Phosphoprotein</keyword>
<evidence type="ECO:0000256" key="4">
    <source>
        <dbReference type="ARBA" id="ARBA00023163"/>
    </source>
</evidence>
<dbReference type="PANTHER" id="PTHR48111:SF4">
    <property type="entry name" value="DNA-BINDING DUAL TRANSCRIPTIONAL REGULATOR OMPR"/>
    <property type="match status" value="1"/>
</dbReference>
<sequence length="90" mass="10352">SWTAPTGRPPSTAALWSSPLREFDLLSFLAEHRGEVLERDRLLNAVWGVSFYGDDNNLEVYVRYLRRKLGDSDRQLIQTVRGVGYRLVLD</sequence>
<proteinExistence type="predicted"/>
<keyword evidence="3" id="KW-0238">DNA-binding</keyword>
<keyword evidence="4" id="KW-0804">Transcription</keyword>
<reference evidence="6" key="2">
    <citation type="journal article" date="2014" name="ISME J.">
        <title>Microbial stratification in low pH oxic and suboxic macroscopic growths along an acid mine drainage.</title>
        <authorList>
            <person name="Mendez-Garcia C."/>
            <person name="Mesa V."/>
            <person name="Sprenger R.R."/>
            <person name="Richter M."/>
            <person name="Diez M.S."/>
            <person name="Solano J."/>
            <person name="Bargiela R."/>
            <person name="Golyshina O.V."/>
            <person name="Manteca A."/>
            <person name="Ramos J.L."/>
            <person name="Gallego J.R."/>
            <person name="Llorente I."/>
            <person name="Martins Dos Santos V.A."/>
            <person name="Jensen O.N."/>
            <person name="Pelaez A.I."/>
            <person name="Sanchez J."/>
            <person name="Ferrer M."/>
        </authorList>
    </citation>
    <scope>NUCLEOTIDE SEQUENCE</scope>
</reference>
<dbReference type="InterPro" id="IPR039420">
    <property type="entry name" value="WalR-like"/>
</dbReference>
<feature type="non-terminal residue" evidence="6">
    <location>
        <position position="1"/>
    </location>
</feature>
<dbReference type="GO" id="GO:0006355">
    <property type="term" value="P:regulation of DNA-templated transcription"/>
    <property type="evidence" value="ECO:0007669"/>
    <property type="project" value="InterPro"/>
</dbReference>
<gene>
    <name evidence="6" type="ORF">B1B_04835</name>
</gene>
<evidence type="ECO:0000313" key="6">
    <source>
        <dbReference type="EMBL" id="EQD70747.1"/>
    </source>
</evidence>
<dbReference type="GO" id="GO:0005829">
    <property type="term" value="C:cytosol"/>
    <property type="evidence" value="ECO:0007669"/>
    <property type="project" value="TreeGrafter"/>
</dbReference>
<evidence type="ECO:0000259" key="5">
    <source>
        <dbReference type="PROSITE" id="PS51755"/>
    </source>
</evidence>
<dbReference type="GO" id="GO:0000156">
    <property type="term" value="F:phosphorelay response regulator activity"/>
    <property type="evidence" value="ECO:0007669"/>
    <property type="project" value="TreeGrafter"/>
</dbReference>
<reference evidence="6" key="1">
    <citation type="submission" date="2013-08" db="EMBL/GenBank/DDBJ databases">
        <authorList>
            <person name="Mendez C."/>
            <person name="Richter M."/>
            <person name="Ferrer M."/>
            <person name="Sanchez J."/>
        </authorList>
    </citation>
    <scope>NUCLEOTIDE SEQUENCE</scope>
</reference>
<evidence type="ECO:0000256" key="1">
    <source>
        <dbReference type="ARBA" id="ARBA00022553"/>
    </source>
</evidence>
<accession>T1BLV0</accession>
<dbReference type="PANTHER" id="PTHR48111">
    <property type="entry name" value="REGULATOR OF RPOS"/>
    <property type="match status" value="1"/>
</dbReference>
<evidence type="ECO:0000256" key="2">
    <source>
        <dbReference type="ARBA" id="ARBA00023015"/>
    </source>
</evidence>
<dbReference type="PROSITE" id="PS51755">
    <property type="entry name" value="OMPR_PHOB"/>
    <property type="match status" value="1"/>
</dbReference>
<dbReference type="GO" id="GO:0032993">
    <property type="term" value="C:protein-DNA complex"/>
    <property type="evidence" value="ECO:0007669"/>
    <property type="project" value="TreeGrafter"/>
</dbReference>
<keyword evidence="2" id="KW-0805">Transcription regulation</keyword>
<dbReference type="AlphaFoldDB" id="T1BLV0"/>
<dbReference type="Pfam" id="PF00486">
    <property type="entry name" value="Trans_reg_C"/>
    <property type="match status" value="1"/>
</dbReference>
<dbReference type="InterPro" id="IPR001867">
    <property type="entry name" value="OmpR/PhoB-type_DNA-bd"/>
</dbReference>
<dbReference type="SUPFAM" id="SSF46894">
    <property type="entry name" value="C-terminal effector domain of the bipartite response regulators"/>
    <property type="match status" value="1"/>
</dbReference>
<dbReference type="EMBL" id="AUZY01003034">
    <property type="protein sequence ID" value="EQD70747.1"/>
    <property type="molecule type" value="Genomic_DNA"/>
</dbReference>
<dbReference type="CDD" id="cd00383">
    <property type="entry name" value="trans_reg_C"/>
    <property type="match status" value="1"/>
</dbReference>
<comment type="caution">
    <text evidence="6">The sequence shown here is derived from an EMBL/GenBank/DDBJ whole genome shotgun (WGS) entry which is preliminary data.</text>
</comment>
<dbReference type="Gene3D" id="1.10.10.10">
    <property type="entry name" value="Winged helix-like DNA-binding domain superfamily/Winged helix DNA-binding domain"/>
    <property type="match status" value="1"/>
</dbReference>
<dbReference type="InterPro" id="IPR016032">
    <property type="entry name" value="Sig_transdc_resp-reg_C-effctor"/>
</dbReference>